<protein>
    <submittedName>
        <fullName evidence="2">Uncharacterized protein</fullName>
    </submittedName>
</protein>
<dbReference type="Proteomes" id="UP000662637">
    <property type="component" value="Unassembled WGS sequence"/>
</dbReference>
<keyword evidence="3" id="KW-1185">Reference proteome</keyword>
<reference evidence="1" key="2">
    <citation type="submission" date="2020-08" db="EMBL/GenBank/DDBJ databases">
        <authorList>
            <person name="Shumante A."/>
            <person name="Zimin A.V."/>
            <person name="Puiu D."/>
            <person name="Salzberg S.L."/>
        </authorList>
    </citation>
    <scope>NUCLEOTIDE SEQUENCE</scope>
    <source>
        <strain evidence="1">WC2-LM</strain>
        <tissue evidence="1">Liver</tissue>
    </source>
</reference>
<organism evidence="2 3">
    <name type="scientific">Marmota monax</name>
    <name type="common">Woodchuck</name>
    <dbReference type="NCBI Taxonomy" id="9995"/>
    <lineage>
        <taxon>Eukaryota</taxon>
        <taxon>Metazoa</taxon>
        <taxon>Chordata</taxon>
        <taxon>Craniata</taxon>
        <taxon>Vertebrata</taxon>
        <taxon>Euteleostomi</taxon>
        <taxon>Mammalia</taxon>
        <taxon>Eutheria</taxon>
        <taxon>Euarchontoglires</taxon>
        <taxon>Glires</taxon>
        <taxon>Rodentia</taxon>
        <taxon>Sciuromorpha</taxon>
        <taxon>Sciuridae</taxon>
        <taxon>Xerinae</taxon>
        <taxon>Marmotini</taxon>
        <taxon>Marmota</taxon>
    </lineage>
</organism>
<dbReference type="EMBL" id="WJEC01007862">
    <property type="protein sequence ID" value="KAF7466055.1"/>
    <property type="molecule type" value="Genomic_DNA"/>
</dbReference>
<reference evidence="2 3" key="1">
    <citation type="submission" date="2019-04" db="EMBL/GenBank/DDBJ databases">
        <authorList>
            <person name="Alioto T."/>
            <person name="Alioto T."/>
        </authorList>
    </citation>
    <scope>NUCLEOTIDE SEQUENCE [LARGE SCALE GENOMIC DNA]</scope>
</reference>
<gene>
    <name evidence="1" type="ORF">GHT09_003054</name>
    <name evidence="2" type="ORF">MONAX_5E027009</name>
</gene>
<proteinExistence type="predicted"/>
<accession>A0A5E4B6U7</accession>
<dbReference type="Proteomes" id="UP000335636">
    <property type="component" value="Unassembled WGS sequence"/>
</dbReference>
<dbReference type="AlphaFoldDB" id="A0A5E4B6U7"/>
<sequence length="129" mass="14474">MLQMHIPSLLLPGGEYPPHTETDICLHKDVKGNGFKVSVGMLVTKHNCSVQENLQADVRKQSKFRCHFQDHFNFHHINFPSKEGKHCSAVAKQLIAGLFCILSSLMLGLGSKSWWTGIEVCARERKGDT</sequence>
<dbReference type="EMBL" id="CABDUW010000272">
    <property type="protein sequence ID" value="VTJ64539.1"/>
    <property type="molecule type" value="Genomic_DNA"/>
</dbReference>
<evidence type="ECO:0000313" key="2">
    <source>
        <dbReference type="EMBL" id="VTJ64539.1"/>
    </source>
</evidence>
<evidence type="ECO:0000313" key="3">
    <source>
        <dbReference type="Proteomes" id="UP000335636"/>
    </source>
</evidence>
<evidence type="ECO:0000313" key="1">
    <source>
        <dbReference type="EMBL" id="KAF7466055.1"/>
    </source>
</evidence>
<name>A0A5E4B6U7_MARMO</name>